<organism evidence="1 2">
    <name type="scientific">Hibiscus syriacus</name>
    <name type="common">Rose of Sharon</name>
    <dbReference type="NCBI Taxonomy" id="106335"/>
    <lineage>
        <taxon>Eukaryota</taxon>
        <taxon>Viridiplantae</taxon>
        <taxon>Streptophyta</taxon>
        <taxon>Embryophyta</taxon>
        <taxon>Tracheophyta</taxon>
        <taxon>Spermatophyta</taxon>
        <taxon>Magnoliopsida</taxon>
        <taxon>eudicotyledons</taxon>
        <taxon>Gunneridae</taxon>
        <taxon>Pentapetalae</taxon>
        <taxon>rosids</taxon>
        <taxon>malvids</taxon>
        <taxon>Malvales</taxon>
        <taxon>Malvaceae</taxon>
        <taxon>Malvoideae</taxon>
        <taxon>Hibiscus</taxon>
    </lineage>
</organism>
<gene>
    <name evidence="1" type="ORF">F3Y22_tig00110015pilonHSYRG00074</name>
</gene>
<sequence>MLISTSMQAQIDEVVDVVVENMKFGVRVLEVGMVDHSLVKLSVGGIFVRSSGDKKGISTSRGGTFNVSCTGESLGDYSNDSVENSIEGVGVDGVEIKALGSNVVNFINDGVIMIEDRVMDVGVVEGRSLSDYVLKKIWGVASVEAEKTLSLAKKLGIKFVGLESEALSEWTLEDFGRCRVLISKPPTVGRFAVGFYGIMLVLQWGFRVGEASKISEV</sequence>
<evidence type="ECO:0000313" key="2">
    <source>
        <dbReference type="Proteomes" id="UP000436088"/>
    </source>
</evidence>
<proteinExistence type="predicted"/>
<protein>
    <submittedName>
        <fullName evidence="1">Uncharacterized protein</fullName>
    </submittedName>
</protein>
<dbReference type="Proteomes" id="UP000436088">
    <property type="component" value="Unassembled WGS sequence"/>
</dbReference>
<keyword evidence="2" id="KW-1185">Reference proteome</keyword>
<dbReference type="EMBL" id="VEPZ02000813">
    <property type="protein sequence ID" value="KAE8718287.1"/>
    <property type="molecule type" value="Genomic_DNA"/>
</dbReference>
<evidence type="ECO:0000313" key="1">
    <source>
        <dbReference type="EMBL" id="KAE8718287.1"/>
    </source>
</evidence>
<comment type="caution">
    <text evidence="1">The sequence shown here is derived from an EMBL/GenBank/DDBJ whole genome shotgun (WGS) entry which is preliminary data.</text>
</comment>
<accession>A0A6A3BQD7</accession>
<dbReference type="AlphaFoldDB" id="A0A6A3BQD7"/>
<name>A0A6A3BQD7_HIBSY</name>
<reference evidence="1" key="1">
    <citation type="submission" date="2019-09" db="EMBL/GenBank/DDBJ databases">
        <title>Draft genome information of white flower Hibiscus syriacus.</title>
        <authorList>
            <person name="Kim Y.-M."/>
        </authorList>
    </citation>
    <scope>NUCLEOTIDE SEQUENCE [LARGE SCALE GENOMIC DNA]</scope>
    <source>
        <strain evidence="1">YM2019G1</strain>
    </source>
</reference>